<dbReference type="InterPro" id="IPR013589">
    <property type="entry name" value="Bac_transglu_N"/>
</dbReference>
<evidence type="ECO:0000313" key="3">
    <source>
        <dbReference type="Proteomes" id="UP000315648"/>
    </source>
</evidence>
<dbReference type="AlphaFoldDB" id="A0A556QME0"/>
<dbReference type="InterPro" id="IPR002931">
    <property type="entry name" value="Transglutaminase-like"/>
</dbReference>
<reference evidence="2 3" key="1">
    <citation type="submission" date="2019-07" db="EMBL/GenBank/DDBJ databases">
        <title>Description of 53C-WASEF.</title>
        <authorList>
            <person name="Pitt A."/>
            <person name="Hahn M.W."/>
        </authorList>
    </citation>
    <scope>NUCLEOTIDE SEQUENCE [LARGE SCALE GENOMIC DNA]</scope>
    <source>
        <strain evidence="2 3">53C-WASEF</strain>
    </source>
</reference>
<dbReference type="RefSeq" id="WP_144228161.1">
    <property type="nucleotide sequence ID" value="NZ_CBCRVV010000001.1"/>
</dbReference>
<keyword evidence="3" id="KW-1185">Reference proteome</keyword>
<evidence type="ECO:0000259" key="1">
    <source>
        <dbReference type="SMART" id="SM00460"/>
    </source>
</evidence>
<feature type="domain" description="Transglutaminase-like" evidence="1">
    <location>
        <begin position="174"/>
        <end position="239"/>
    </location>
</feature>
<dbReference type="Pfam" id="PF08379">
    <property type="entry name" value="Bact_transglu_N"/>
    <property type="match status" value="1"/>
</dbReference>
<dbReference type="Gene3D" id="3.10.620.30">
    <property type="match status" value="1"/>
</dbReference>
<accession>A0A556QME0</accession>
<dbReference type="PANTHER" id="PTHR33490:SF1">
    <property type="entry name" value="SLL1233 PROTEIN"/>
    <property type="match status" value="1"/>
</dbReference>
<dbReference type="OrthoDB" id="9787782at2"/>
<gene>
    <name evidence="2" type="ORF">FPL22_00500</name>
</gene>
<dbReference type="EMBL" id="VMBG01000001">
    <property type="protein sequence ID" value="TSJ77819.1"/>
    <property type="molecule type" value="Genomic_DNA"/>
</dbReference>
<name>A0A556QME0_9BACT</name>
<dbReference type="InterPro" id="IPR038765">
    <property type="entry name" value="Papain-like_cys_pep_sf"/>
</dbReference>
<proteinExistence type="predicted"/>
<evidence type="ECO:0000313" key="2">
    <source>
        <dbReference type="EMBL" id="TSJ77819.1"/>
    </source>
</evidence>
<dbReference type="SUPFAM" id="SSF54001">
    <property type="entry name" value="Cysteine proteinases"/>
    <property type="match status" value="1"/>
</dbReference>
<dbReference type="PANTHER" id="PTHR33490">
    <property type="entry name" value="BLR5614 PROTEIN-RELATED"/>
    <property type="match status" value="1"/>
</dbReference>
<sequence length="285" mass="32238">MKRIRINHNTQYTYSEPVSLLPHRLMLRPRAGHDIRIETADVVISVPHDLIWQRDIYGNSVGVVTFTEPVMELSITSEVLLQHFEVMPLNFHVDERAVMFPFHFDLSERVEMIPYQMPCFPSDSEAVRSWVQEFWRPGQMIETYVLLDTMNKAIAQGFTYGQREEPGVQRPAETLKLRGGSCRDFATLFIEGCRFFGLAARFVSGYLHSPLTVQNDGSTHAWAEVYLPGAGWKGFDTTSGLVTGHDHIAVAVTRHPADAPPIAGSFIGSAECQATMKVRVDVREW</sequence>
<dbReference type="SMART" id="SM00460">
    <property type="entry name" value="TGc"/>
    <property type="match status" value="1"/>
</dbReference>
<organism evidence="2 3">
    <name type="scientific">Rariglobus hedericola</name>
    <dbReference type="NCBI Taxonomy" id="2597822"/>
    <lineage>
        <taxon>Bacteria</taxon>
        <taxon>Pseudomonadati</taxon>
        <taxon>Verrucomicrobiota</taxon>
        <taxon>Opitutia</taxon>
        <taxon>Opitutales</taxon>
        <taxon>Opitutaceae</taxon>
        <taxon>Rariglobus</taxon>
    </lineage>
</organism>
<dbReference type="Proteomes" id="UP000315648">
    <property type="component" value="Unassembled WGS sequence"/>
</dbReference>
<comment type="caution">
    <text evidence="2">The sequence shown here is derived from an EMBL/GenBank/DDBJ whole genome shotgun (WGS) entry which is preliminary data.</text>
</comment>
<protein>
    <submittedName>
        <fullName evidence="2">Transglutaminase family protein</fullName>
    </submittedName>
</protein>
<dbReference type="Pfam" id="PF01841">
    <property type="entry name" value="Transglut_core"/>
    <property type="match status" value="1"/>
</dbReference>